<sequence>MKELALKVEQELAKQRKDPRFDERFHAIHNELLIDIIEEENISVEGVISEAEYKKSLAEASIKYDNNGCVIGSVNVDGYELPSVNIGYETTNAFLLTAEQVDNYEKKSNAKIRLQKEAHLEAMNRYNRLAELAEQYQKNRRVNLATNYAETQRFVAANKYSLDALDKSLQSKFLAYEVRKDYARFSNLLVSGNGVIGVVDERLYVYEKMIKQTTGLSTAIRWGGRIMLMWTVVEAGKTVAAATKKNNNVYTRKVIFVETAKAEAALVGGAVGAGVVGRGLIGFLGISPYAKAGQVIITVAGVGGAVGLSMGIDKALYKTMGLCK</sequence>
<dbReference type="Proteomes" id="UP000503440">
    <property type="component" value="Chromosome"/>
</dbReference>
<protein>
    <submittedName>
        <fullName evidence="1">Uncharacterized protein</fullName>
    </submittedName>
</protein>
<proteinExistence type="predicted"/>
<reference evidence="1 2" key="1">
    <citation type="submission" date="2019-09" db="EMBL/GenBank/DDBJ databases">
        <title>Non-baumannii Acinetobacter spp. carrying blaNDM-1 isolated in China.</title>
        <authorList>
            <person name="Cui C."/>
            <person name="Chen C."/>
            <person name="Sun J."/>
            <person name="Liu Y."/>
        </authorList>
    </citation>
    <scope>NUCLEOTIDE SEQUENCE [LARGE SCALE GENOMIC DNA]</scope>
    <source>
        <strain evidence="1 2">B18</strain>
    </source>
</reference>
<name>A0A6C0Y6I5_9GAMM</name>
<evidence type="ECO:0000313" key="1">
    <source>
        <dbReference type="EMBL" id="QIC71472.1"/>
    </source>
</evidence>
<evidence type="ECO:0000313" key="2">
    <source>
        <dbReference type="Proteomes" id="UP000503440"/>
    </source>
</evidence>
<dbReference type="EMBL" id="CP044455">
    <property type="protein sequence ID" value="QIC71472.1"/>
    <property type="molecule type" value="Genomic_DNA"/>
</dbReference>
<organism evidence="1 2">
    <name type="scientific">Acinetobacter indicus</name>
    <dbReference type="NCBI Taxonomy" id="756892"/>
    <lineage>
        <taxon>Bacteria</taxon>
        <taxon>Pseudomonadati</taxon>
        <taxon>Pseudomonadota</taxon>
        <taxon>Gammaproteobacteria</taxon>
        <taxon>Moraxellales</taxon>
        <taxon>Moraxellaceae</taxon>
        <taxon>Acinetobacter</taxon>
    </lineage>
</organism>
<accession>A0A6C0Y6I5</accession>
<dbReference type="RefSeq" id="WP_163146231.1">
    <property type="nucleotide sequence ID" value="NZ_CP044455.1"/>
</dbReference>
<gene>
    <name evidence="1" type="ORF">FSC09_14260</name>
</gene>
<dbReference type="AlphaFoldDB" id="A0A6C0Y6I5"/>